<reference evidence="1" key="1">
    <citation type="submission" date="2010-08" db="EMBL/GenBank/DDBJ databases">
        <authorList>
            <person name="Weinstock G."/>
            <person name="Sodergren E."/>
            <person name="Clifton S."/>
            <person name="Fulton L."/>
            <person name="Fulton B."/>
            <person name="Courtney L."/>
            <person name="Fronick C."/>
            <person name="Harrison M."/>
            <person name="Strong C."/>
            <person name="Farmer C."/>
            <person name="Delahaunty K."/>
            <person name="Markovic C."/>
            <person name="Hall O."/>
            <person name="Minx P."/>
            <person name="Tomlinson C."/>
            <person name="Mitreva M."/>
            <person name="Hou S."/>
            <person name="Chen J."/>
            <person name="Wollam A."/>
            <person name="Pepin K.H."/>
            <person name="Johnson M."/>
            <person name="Bhonagiri V."/>
            <person name="Zhang X."/>
            <person name="Suruliraj S."/>
            <person name="Warren W."/>
            <person name="Chinwalla A."/>
            <person name="Mardis E.R."/>
            <person name="Wilson R.K."/>
        </authorList>
    </citation>
    <scope>NUCLEOTIDE SEQUENCE [LARGE SCALE GENOMIC DNA]</scope>
    <source>
        <strain evidence="1">HL044PA1</strain>
    </source>
</reference>
<organism evidence="1 2">
    <name type="scientific">Cutibacterium modestum HL044PA1</name>
    <dbReference type="NCBI Taxonomy" id="765109"/>
    <lineage>
        <taxon>Bacteria</taxon>
        <taxon>Bacillati</taxon>
        <taxon>Actinomycetota</taxon>
        <taxon>Actinomycetes</taxon>
        <taxon>Propionibacteriales</taxon>
        <taxon>Propionibacteriaceae</taxon>
        <taxon>Cutibacterium</taxon>
        <taxon>Cutibacterium modestum</taxon>
    </lineage>
</organism>
<comment type="caution">
    <text evidence="1">The sequence shown here is derived from an EMBL/GenBank/DDBJ whole genome shotgun (WGS) entry which is preliminary data.</text>
</comment>
<protein>
    <submittedName>
        <fullName evidence="1">Uncharacterized protein</fullName>
    </submittedName>
</protein>
<dbReference type="Proteomes" id="UP000003179">
    <property type="component" value="Unassembled WGS sequence"/>
</dbReference>
<sequence length="51" mass="5374">MVMRPGPSEVNEMAGVANLFLGKVSSIEASESTPLGKWLPRAMTSVGSPKK</sequence>
<proteinExistence type="predicted"/>
<evidence type="ECO:0000313" key="2">
    <source>
        <dbReference type="Proteomes" id="UP000003179"/>
    </source>
</evidence>
<accession>A0ABP2K7X6</accession>
<gene>
    <name evidence="1" type="ORF">HMPREF9607_01614</name>
</gene>
<evidence type="ECO:0000313" key="1">
    <source>
        <dbReference type="EMBL" id="EFS92272.1"/>
    </source>
</evidence>
<keyword evidence="2" id="KW-1185">Reference proteome</keyword>
<name>A0ABP2K7X6_9ACTN</name>
<dbReference type="EMBL" id="ADZU01000027">
    <property type="protein sequence ID" value="EFS92272.1"/>
    <property type="molecule type" value="Genomic_DNA"/>
</dbReference>